<feature type="compositionally biased region" description="Low complexity" evidence="1">
    <location>
        <begin position="134"/>
        <end position="158"/>
    </location>
</feature>
<evidence type="ECO:0000313" key="2">
    <source>
        <dbReference type="EMBL" id="KAJ9613949.1"/>
    </source>
</evidence>
<evidence type="ECO:0000256" key="1">
    <source>
        <dbReference type="SAM" id="MobiDB-lite"/>
    </source>
</evidence>
<keyword evidence="3" id="KW-1185">Reference proteome</keyword>
<name>A0AA38XIB8_9EURO</name>
<comment type="caution">
    <text evidence="2">The sequence shown here is derived from an EMBL/GenBank/DDBJ whole genome shotgun (WGS) entry which is preliminary data.</text>
</comment>
<accession>A0AA38XIB8</accession>
<reference evidence="2" key="1">
    <citation type="submission" date="2022-10" db="EMBL/GenBank/DDBJ databases">
        <title>Culturing micro-colonial fungi from biological soil crusts in the Mojave desert and describing Neophaeococcomyces mojavensis, and introducing the new genera and species Taxawa tesnikishii.</title>
        <authorList>
            <person name="Kurbessoian T."/>
            <person name="Stajich J.E."/>
        </authorList>
    </citation>
    <scope>NUCLEOTIDE SEQUENCE</scope>
    <source>
        <strain evidence="2">TK_41</strain>
    </source>
</reference>
<evidence type="ECO:0000313" key="3">
    <source>
        <dbReference type="Proteomes" id="UP001172673"/>
    </source>
</evidence>
<feature type="region of interest" description="Disordered" evidence="1">
    <location>
        <begin position="134"/>
        <end position="171"/>
    </location>
</feature>
<protein>
    <submittedName>
        <fullName evidence="2">Uncharacterized protein</fullName>
    </submittedName>
</protein>
<dbReference type="Proteomes" id="UP001172673">
    <property type="component" value="Unassembled WGS sequence"/>
</dbReference>
<organism evidence="2 3">
    <name type="scientific">Cladophialophora chaetospira</name>
    <dbReference type="NCBI Taxonomy" id="386627"/>
    <lineage>
        <taxon>Eukaryota</taxon>
        <taxon>Fungi</taxon>
        <taxon>Dikarya</taxon>
        <taxon>Ascomycota</taxon>
        <taxon>Pezizomycotina</taxon>
        <taxon>Eurotiomycetes</taxon>
        <taxon>Chaetothyriomycetidae</taxon>
        <taxon>Chaetothyriales</taxon>
        <taxon>Herpotrichiellaceae</taxon>
        <taxon>Cladophialophora</taxon>
    </lineage>
</organism>
<dbReference type="EMBL" id="JAPDRK010000003">
    <property type="protein sequence ID" value="KAJ9613949.1"/>
    <property type="molecule type" value="Genomic_DNA"/>
</dbReference>
<dbReference type="AlphaFoldDB" id="A0AA38XIB8"/>
<proteinExistence type="predicted"/>
<sequence length="180" mass="18517">MPLIRRAVVGTTSTLFGGAPSQTNAPTQGSVTFYQDGACLEPLSNMPTPLILGECQNAPIPPGILAVSINSLPTCENYGTPILVVSDQPNCNNSTVGTEADSGQLDKCQAYSSGADIGSVEFICYGSGIAPVSPTTTSTSNDPYSSTNPPTTTTTVENEPPPQSYSSSSDDSCCCCCVVM</sequence>
<gene>
    <name evidence="2" type="ORF">H2200_002085</name>
</gene>